<keyword evidence="2" id="KW-0472">Membrane</keyword>
<organism evidence="3 4">
    <name type="scientific">Tetrapyrgos nigripes</name>
    <dbReference type="NCBI Taxonomy" id="182062"/>
    <lineage>
        <taxon>Eukaryota</taxon>
        <taxon>Fungi</taxon>
        <taxon>Dikarya</taxon>
        <taxon>Basidiomycota</taxon>
        <taxon>Agaricomycotina</taxon>
        <taxon>Agaricomycetes</taxon>
        <taxon>Agaricomycetidae</taxon>
        <taxon>Agaricales</taxon>
        <taxon>Marasmiineae</taxon>
        <taxon>Marasmiaceae</taxon>
        <taxon>Tetrapyrgos</taxon>
    </lineage>
</organism>
<sequence>MGDKAEDLYSKDYESTTSGSHRIILNDTNASPNPNPKRITHPVKKSILLLTLYLTLYLTLGTLYHRYVLKLRGFDQVPQFSIQAARYHIRDMWDVDWRKVFEGISGRWGRVYGLWWGNLLGPRAGLGEEGMEGYRVGQRKDGGFRRLTPRRGTEPSGDAPNSTVDLGAGGLGGMVAGARGDVAGKSRGGLGELEKRTPLDDLGFGRWILAPLSKNKRSTNTQDVKSTQKGRTAFLLGHEDVDGDEEDGAEDITLGDYTTEPSHSPIPIPIPIPGLRRHQKAK</sequence>
<feature type="region of interest" description="Disordered" evidence="1">
    <location>
        <begin position="140"/>
        <end position="163"/>
    </location>
</feature>
<accession>A0A8H5CBN7</accession>
<name>A0A8H5CBN7_9AGAR</name>
<dbReference type="OrthoDB" id="4504960at2759"/>
<protein>
    <submittedName>
        <fullName evidence="3">Uncharacterized protein</fullName>
    </submittedName>
</protein>
<feature type="region of interest" description="Disordered" evidence="1">
    <location>
        <begin position="241"/>
        <end position="282"/>
    </location>
</feature>
<keyword evidence="4" id="KW-1185">Reference proteome</keyword>
<comment type="caution">
    <text evidence="3">The sequence shown here is derived from an EMBL/GenBank/DDBJ whole genome shotgun (WGS) entry which is preliminary data.</text>
</comment>
<evidence type="ECO:0000256" key="1">
    <source>
        <dbReference type="SAM" id="MobiDB-lite"/>
    </source>
</evidence>
<evidence type="ECO:0000256" key="2">
    <source>
        <dbReference type="SAM" id="Phobius"/>
    </source>
</evidence>
<keyword evidence="2" id="KW-1133">Transmembrane helix</keyword>
<feature type="transmembrane region" description="Helical" evidence="2">
    <location>
        <begin position="47"/>
        <end position="67"/>
    </location>
</feature>
<keyword evidence="2" id="KW-0812">Transmembrane</keyword>
<gene>
    <name evidence="3" type="ORF">D9758_015747</name>
</gene>
<evidence type="ECO:0000313" key="4">
    <source>
        <dbReference type="Proteomes" id="UP000559256"/>
    </source>
</evidence>
<reference evidence="3 4" key="1">
    <citation type="journal article" date="2020" name="ISME J.">
        <title>Uncovering the hidden diversity of litter-decomposition mechanisms in mushroom-forming fungi.</title>
        <authorList>
            <person name="Floudas D."/>
            <person name="Bentzer J."/>
            <person name="Ahren D."/>
            <person name="Johansson T."/>
            <person name="Persson P."/>
            <person name="Tunlid A."/>
        </authorList>
    </citation>
    <scope>NUCLEOTIDE SEQUENCE [LARGE SCALE GENOMIC DNA]</scope>
    <source>
        <strain evidence="3 4">CBS 291.85</strain>
    </source>
</reference>
<dbReference type="AlphaFoldDB" id="A0A8H5CBN7"/>
<dbReference type="EMBL" id="JAACJM010000197">
    <property type="protein sequence ID" value="KAF5338304.1"/>
    <property type="molecule type" value="Genomic_DNA"/>
</dbReference>
<feature type="compositionally biased region" description="Acidic residues" evidence="1">
    <location>
        <begin position="241"/>
        <end position="250"/>
    </location>
</feature>
<dbReference type="Proteomes" id="UP000559256">
    <property type="component" value="Unassembled WGS sequence"/>
</dbReference>
<evidence type="ECO:0000313" key="3">
    <source>
        <dbReference type="EMBL" id="KAF5338304.1"/>
    </source>
</evidence>
<proteinExistence type="predicted"/>